<evidence type="ECO:0000313" key="2">
    <source>
        <dbReference type="EMBL" id="CAL0334844.1"/>
    </source>
</evidence>
<gene>
    <name evidence="2" type="ORF">LLUT_LOCUS35904</name>
</gene>
<dbReference type="Proteomes" id="UP001497480">
    <property type="component" value="Unassembled WGS sequence"/>
</dbReference>
<name>A0AAV1YPL1_LUPLU</name>
<accession>A0AAV1YPL1</accession>
<reference evidence="2 3" key="1">
    <citation type="submission" date="2024-03" db="EMBL/GenBank/DDBJ databases">
        <authorList>
            <person name="Martinez-Hernandez J."/>
        </authorList>
    </citation>
    <scope>NUCLEOTIDE SEQUENCE [LARGE SCALE GENOMIC DNA]</scope>
</reference>
<sequence>MYYNPCDTVCRWGSLFIKEAVALMLVATLDQLIEKKKQLSLKSMFEGRQQLKQKRHEEELERERNQKLEEEKRLYVSSVHAVFYFKLFCCLFMSIKELSIIF</sequence>
<protein>
    <submittedName>
        <fullName evidence="2">Uncharacterized protein</fullName>
    </submittedName>
</protein>
<keyword evidence="1" id="KW-1133">Transmembrane helix</keyword>
<proteinExistence type="predicted"/>
<organism evidence="2 3">
    <name type="scientific">Lupinus luteus</name>
    <name type="common">European yellow lupine</name>
    <dbReference type="NCBI Taxonomy" id="3873"/>
    <lineage>
        <taxon>Eukaryota</taxon>
        <taxon>Viridiplantae</taxon>
        <taxon>Streptophyta</taxon>
        <taxon>Embryophyta</taxon>
        <taxon>Tracheophyta</taxon>
        <taxon>Spermatophyta</taxon>
        <taxon>Magnoliopsida</taxon>
        <taxon>eudicotyledons</taxon>
        <taxon>Gunneridae</taxon>
        <taxon>Pentapetalae</taxon>
        <taxon>rosids</taxon>
        <taxon>fabids</taxon>
        <taxon>Fabales</taxon>
        <taxon>Fabaceae</taxon>
        <taxon>Papilionoideae</taxon>
        <taxon>50 kb inversion clade</taxon>
        <taxon>genistoids sensu lato</taxon>
        <taxon>core genistoids</taxon>
        <taxon>Genisteae</taxon>
        <taxon>Lupinus</taxon>
    </lineage>
</organism>
<keyword evidence="1" id="KW-0472">Membrane</keyword>
<keyword evidence="3" id="KW-1185">Reference proteome</keyword>
<evidence type="ECO:0000256" key="1">
    <source>
        <dbReference type="SAM" id="Phobius"/>
    </source>
</evidence>
<evidence type="ECO:0000313" key="3">
    <source>
        <dbReference type="Proteomes" id="UP001497480"/>
    </source>
</evidence>
<feature type="transmembrane region" description="Helical" evidence="1">
    <location>
        <begin position="74"/>
        <end position="95"/>
    </location>
</feature>
<keyword evidence="1" id="KW-0812">Transmembrane</keyword>
<dbReference type="EMBL" id="CAXHTB010000026">
    <property type="protein sequence ID" value="CAL0334844.1"/>
    <property type="molecule type" value="Genomic_DNA"/>
</dbReference>
<comment type="caution">
    <text evidence="2">The sequence shown here is derived from an EMBL/GenBank/DDBJ whole genome shotgun (WGS) entry which is preliminary data.</text>
</comment>
<dbReference type="AlphaFoldDB" id="A0AAV1YPL1"/>